<comment type="similarity">
    <text evidence="2">Belongs to the bZIP family. NFIL3 subfamily.</text>
</comment>
<keyword evidence="4" id="KW-0238">DNA-binding</keyword>
<reference evidence="9" key="1">
    <citation type="submission" date="2020-10" db="EMBL/GenBank/DDBJ databases">
        <authorList>
            <person name="Kikuchi T."/>
        </authorList>
    </citation>
    <scope>NUCLEOTIDE SEQUENCE</scope>
    <source>
        <strain evidence="9">NKZ352</strain>
    </source>
</reference>
<feature type="compositionally biased region" description="Low complexity" evidence="7">
    <location>
        <begin position="114"/>
        <end position="128"/>
    </location>
</feature>
<evidence type="ECO:0000256" key="2">
    <source>
        <dbReference type="ARBA" id="ARBA00006079"/>
    </source>
</evidence>
<dbReference type="EMBL" id="CAJGYM010000201">
    <property type="protein sequence ID" value="CAD6199758.1"/>
    <property type="molecule type" value="Genomic_DNA"/>
</dbReference>
<evidence type="ECO:0000313" key="10">
    <source>
        <dbReference type="Proteomes" id="UP000835052"/>
    </source>
</evidence>
<dbReference type="GO" id="GO:0005634">
    <property type="term" value="C:nucleus"/>
    <property type="evidence" value="ECO:0007669"/>
    <property type="project" value="UniProtKB-SubCell"/>
</dbReference>
<dbReference type="PANTHER" id="PTHR11988">
    <property type="entry name" value="THYROTROPH EMBRYONIC FACTOR RELATED"/>
    <property type="match status" value="1"/>
</dbReference>
<accession>A0A8S1HY25</accession>
<dbReference type="InterPro" id="IPR040223">
    <property type="entry name" value="PAR_bZIP"/>
</dbReference>
<organism evidence="9 10">
    <name type="scientific">Caenorhabditis auriculariae</name>
    <dbReference type="NCBI Taxonomy" id="2777116"/>
    <lineage>
        <taxon>Eukaryota</taxon>
        <taxon>Metazoa</taxon>
        <taxon>Ecdysozoa</taxon>
        <taxon>Nematoda</taxon>
        <taxon>Chromadorea</taxon>
        <taxon>Rhabditida</taxon>
        <taxon>Rhabditina</taxon>
        <taxon>Rhabditomorpha</taxon>
        <taxon>Rhabditoidea</taxon>
        <taxon>Rhabditidae</taxon>
        <taxon>Peloderinae</taxon>
        <taxon>Caenorhabditis</taxon>
    </lineage>
</organism>
<dbReference type="InterPro" id="IPR046347">
    <property type="entry name" value="bZIP_sf"/>
</dbReference>
<dbReference type="OrthoDB" id="6022300at2759"/>
<evidence type="ECO:0000256" key="1">
    <source>
        <dbReference type="ARBA" id="ARBA00004123"/>
    </source>
</evidence>
<dbReference type="GO" id="GO:0000978">
    <property type="term" value="F:RNA polymerase II cis-regulatory region sequence-specific DNA binding"/>
    <property type="evidence" value="ECO:0007669"/>
    <property type="project" value="TreeGrafter"/>
</dbReference>
<feature type="domain" description="BZIP" evidence="8">
    <location>
        <begin position="130"/>
        <end position="187"/>
    </location>
</feature>
<feature type="compositionally biased region" description="Basic and acidic residues" evidence="7">
    <location>
        <begin position="140"/>
        <end position="155"/>
    </location>
</feature>
<dbReference type="SUPFAM" id="SSF57959">
    <property type="entry name" value="Leucine zipper domain"/>
    <property type="match status" value="1"/>
</dbReference>
<dbReference type="Gene3D" id="1.20.5.170">
    <property type="match status" value="1"/>
</dbReference>
<evidence type="ECO:0000313" key="9">
    <source>
        <dbReference type="EMBL" id="CAD6199758.1"/>
    </source>
</evidence>
<evidence type="ECO:0000256" key="5">
    <source>
        <dbReference type="ARBA" id="ARBA00023163"/>
    </source>
</evidence>
<dbReference type="SMART" id="SM00338">
    <property type="entry name" value="BRLZ"/>
    <property type="match status" value="1"/>
</dbReference>
<keyword evidence="6" id="KW-0539">Nucleus</keyword>
<proteinExistence type="inferred from homology"/>
<dbReference type="Proteomes" id="UP000835052">
    <property type="component" value="Unassembled WGS sequence"/>
</dbReference>
<dbReference type="FunFam" id="1.20.5.170:FF:000025">
    <property type="entry name" value="nuclear factor interleukin-3-regulated protein-like"/>
    <property type="match status" value="1"/>
</dbReference>
<evidence type="ECO:0000256" key="3">
    <source>
        <dbReference type="ARBA" id="ARBA00023015"/>
    </source>
</evidence>
<dbReference type="GO" id="GO:0000981">
    <property type="term" value="F:DNA-binding transcription factor activity, RNA polymerase II-specific"/>
    <property type="evidence" value="ECO:0007669"/>
    <property type="project" value="TreeGrafter"/>
</dbReference>
<sequence length="208" mass="22729">MVLRDTRQPYVARRILLLVQLTSSRAALRSLGSLLPSLGTMDLHRALAALMRPVSLPAGIPGFDLSSGLPFAFTEQTLLSALPALAANLEAPLGIVPYETSQFTPSKKARVEEPSSPVSSHSSTVSSTQDDAYFERRRKNNDAAKRSRDARRNKEEAVAAKAAALEQENIQLRGQIAVLQQETAKLQLLLFTSRTSSITTDTKIKEEE</sequence>
<comment type="caution">
    <text evidence="9">The sequence shown here is derived from an EMBL/GenBank/DDBJ whole genome shotgun (WGS) entry which is preliminary data.</text>
</comment>
<dbReference type="PROSITE" id="PS50217">
    <property type="entry name" value="BZIP"/>
    <property type="match status" value="1"/>
</dbReference>
<evidence type="ECO:0000259" key="8">
    <source>
        <dbReference type="PROSITE" id="PS50217"/>
    </source>
</evidence>
<evidence type="ECO:0000256" key="4">
    <source>
        <dbReference type="ARBA" id="ARBA00023125"/>
    </source>
</evidence>
<protein>
    <recommendedName>
        <fullName evidence="8">BZIP domain-containing protein</fullName>
    </recommendedName>
</protein>
<keyword evidence="10" id="KW-1185">Reference proteome</keyword>
<dbReference type="AlphaFoldDB" id="A0A8S1HY25"/>
<evidence type="ECO:0000256" key="6">
    <source>
        <dbReference type="ARBA" id="ARBA00023242"/>
    </source>
</evidence>
<comment type="subcellular location">
    <subcellularLocation>
        <location evidence="1">Nucleus</location>
    </subcellularLocation>
</comment>
<keyword evidence="5" id="KW-0804">Transcription</keyword>
<gene>
    <name evidence="9" type="ORF">CAUJ_LOCUS15657</name>
</gene>
<dbReference type="CDD" id="cd14695">
    <property type="entry name" value="bZIP_HLF"/>
    <property type="match status" value="1"/>
</dbReference>
<evidence type="ECO:0000256" key="7">
    <source>
        <dbReference type="SAM" id="MobiDB-lite"/>
    </source>
</evidence>
<name>A0A8S1HY25_9PELO</name>
<feature type="region of interest" description="Disordered" evidence="7">
    <location>
        <begin position="106"/>
        <end position="155"/>
    </location>
</feature>
<keyword evidence="3" id="KW-0805">Transcription regulation</keyword>
<dbReference type="PANTHER" id="PTHR11988:SF56">
    <property type="entry name" value="TRANSCRIPTION FACTOR CES-2"/>
    <property type="match status" value="1"/>
</dbReference>
<dbReference type="Pfam" id="PF07716">
    <property type="entry name" value="bZIP_2"/>
    <property type="match status" value="1"/>
</dbReference>
<dbReference type="InterPro" id="IPR004827">
    <property type="entry name" value="bZIP"/>
</dbReference>